<evidence type="ECO:0000256" key="6">
    <source>
        <dbReference type="ARBA" id="ARBA00022457"/>
    </source>
</evidence>
<keyword evidence="12" id="KW-0479">Metal-binding</keyword>
<comment type="caution">
    <text evidence="30">The sequence shown here is derived from an EMBL/GenBank/DDBJ whole genome shotgun (WGS) entry which is preliminary data.</text>
</comment>
<keyword evidence="11" id="KW-0235">DNA replication</keyword>
<evidence type="ECO:0000256" key="13">
    <source>
        <dbReference type="ARBA" id="ARBA00022763"/>
    </source>
</evidence>
<dbReference type="InterPro" id="IPR001126">
    <property type="entry name" value="UmuC"/>
</dbReference>
<keyword evidence="7" id="KW-1017">Isopeptide bond</keyword>
<comment type="cofactor">
    <cofactor evidence="1">
        <name>Mn(2+)</name>
        <dbReference type="ChEBI" id="CHEBI:29035"/>
    </cofactor>
</comment>
<evidence type="ECO:0000256" key="3">
    <source>
        <dbReference type="ARBA" id="ARBA00004123"/>
    </source>
</evidence>
<comment type="subunit">
    <text evidence="25">Interacts with REV1. Interacts with monoubiquitinated PCNA, but not unmodified PCNA. Interacts with POLI; this interaction targets POLI to the replication machinery. Interacts with PALB2 and BRCA2; the interactions are direct and are required to sustain the recruitment of POLH at blocked replication forks and to stimulate POLH-dependent DNA synthesis on D loop substrates. Interacts (via C-terminus) with TRAIP. Interacts with ubiquitin. Interacts with POLDIP2.</text>
</comment>
<dbReference type="InterPro" id="IPR043128">
    <property type="entry name" value="Rev_trsase/Diguanyl_cyclase"/>
</dbReference>
<proteinExistence type="inferred from homology"/>
<keyword evidence="31" id="KW-1185">Reference proteome</keyword>
<evidence type="ECO:0000256" key="18">
    <source>
        <dbReference type="ARBA" id="ARBA00022932"/>
    </source>
</evidence>
<dbReference type="FunFam" id="3.30.70.270:FF:000022">
    <property type="entry name" value="DNA polymerase eta"/>
    <property type="match status" value="1"/>
</dbReference>
<keyword evidence="15" id="KW-0862">Zinc</keyword>
<feature type="region of interest" description="Disordered" evidence="27">
    <location>
        <begin position="662"/>
        <end position="705"/>
    </location>
</feature>
<feature type="compositionally biased region" description="Basic and acidic residues" evidence="27">
    <location>
        <begin position="674"/>
        <end position="691"/>
    </location>
</feature>
<evidence type="ECO:0000256" key="7">
    <source>
        <dbReference type="ARBA" id="ARBA00022499"/>
    </source>
</evidence>
<comment type="catalytic activity">
    <reaction evidence="24">
        <text>DNA(n) + a 2'-deoxyribonucleoside 5'-triphosphate = DNA(n+1) + diphosphate</text>
        <dbReference type="Rhea" id="RHEA:22508"/>
        <dbReference type="Rhea" id="RHEA-COMP:17339"/>
        <dbReference type="Rhea" id="RHEA-COMP:17340"/>
        <dbReference type="ChEBI" id="CHEBI:33019"/>
        <dbReference type="ChEBI" id="CHEBI:61560"/>
        <dbReference type="ChEBI" id="CHEBI:173112"/>
        <dbReference type="EC" id="2.7.7.7"/>
    </reaction>
</comment>
<dbReference type="PIRSF" id="PIRSF036603">
    <property type="entry name" value="DPol_eta"/>
    <property type="match status" value="1"/>
</dbReference>
<evidence type="ECO:0000313" key="30">
    <source>
        <dbReference type="EMBL" id="KAL0964445.1"/>
    </source>
</evidence>
<dbReference type="InterPro" id="IPR052230">
    <property type="entry name" value="DNA_polymerase_eta"/>
</dbReference>
<protein>
    <recommendedName>
        <fullName evidence="23">DNA polymerase eta</fullName>
        <ecNumber evidence="5">2.7.7.7</ecNumber>
    </recommendedName>
    <alternativeName>
        <fullName evidence="26">RAD30 homolog A</fullName>
    </alternativeName>
</protein>
<keyword evidence="9" id="KW-0808">Transferase</keyword>
<reference evidence="30 31" key="1">
    <citation type="submission" date="2024-06" db="EMBL/GenBank/DDBJ databases">
        <authorList>
            <person name="Pan Q."/>
            <person name="Wen M."/>
            <person name="Jouanno E."/>
            <person name="Zahm M."/>
            <person name="Klopp C."/>
            <person name="Cabau C."/>
            <person name="Louis A."/>
            <person name="Berthelot C."/>
            <person name="Parey E."/>
            <person name="Roest Crollius H."/>
            <person name="Montfort J."/>
            <person name="Robinson-Rechavi M."/>
            <person name="Bouchez O."/>
            <person name="Lampietro C."/>
            <person name="Lopez Roques C."/>
            <person name="Donnadieu C."/>
            <person name="Postlethwait J."/>
            <person name="Bobe J."/>
            <person name="Verreycken H."/>
            <person name="Guiguen Y."/>
        </authorList>
    </citation>
    <scope>NUCLEOTIDE SEQUENCE [LARGE SCALE GENOMIC DNA]</scope>
    <source>
        <strain evidence="30">Up_M1</strain>
        <tissue evidence="30">Testis</tissue>
    </source>
</reference>
<evidence type="ECO:0000256" key="14">
    <source>
        <dbReference type="ARBA" id="ARBA00022771"/>
    </source>
</evidence>
<dbReference type="Pfam" id="PF11799">
    <property type="entry name" value="IMS_C"/>
    <property type="match status" value="1"/>
</dbReference>
<dbReference type="Pfam" id="PF00817">
    <property type="entry name" value="IMS"/>
    <property type="match status" value="1"/>
</dbReference>
<evidence type="ECO:0000256" key="1">
    <source>
        <dbReference type="ARBA" id="ARBA00001936"/>
    </source>
</evidence>
<evidence type="ECO:0000256" key="10">
    <source>
        <dbReference type="ARBA" id="ARBA00022695"/>
    </source>
</evidence>
<dbReference type="Pfam" id="PF21704">
    <property type="entry name" value="POLH-Rev1_HhH"/>
    <property type="match status" value="1"/>
</dbReference>
<evidence type="ECO:0000256" key="17">
    <source>
        <dbReference type="ARBA" id="ARBA00022843"/>
    </source>
</evidence>
<evidence type="ECO:0000256" key="24">
    <source>
        <dbReference type="ARBA" id="ARBA00049244"/>
    </source>
</evidence>
<evidence type="ECO:0000256" key="21">
    <source>
        <dbReference type="ARBA" id="ARBA00023242"/>
    </source>
</evidence>
<dbReference type="PROSITE" id="PS51907">
    <property type="entry name" value="ZF_UBZ3"/>
    <property type="match status" value="1"/>
</dbReference>
<dbReference type="Gene3D" id="1.10.150.20">
    <property type="entry name" value="5' to 3' exonuclease, C-terminal subdomain"/>
    <property type="match status" value="1"/>
</dbReference>
<evidence type="ECO:0000256" key="27">
    <source>
        <dbReference type="SAM" id="MobiDB-lite"/>
    </source>
</evidence>
<feature type="compositionally biased region" description="Acidic residues" evidence="27">
    <location>
        <begin position="531"/>
        <end position="541"/>
    </location>
</feature>
<evidence type="ECO:0000256" key="2">
    <source>
        <dbReference type="ARBA" id="ARBA00001946"/>
    </source>
</evidence>
<keyword evidence="10" id="KW-0548">Nucleotidyltransferase</keyword>
<evidence type="ECO:0000256" key="11">
    <source>
        <dbReference type="ARBA" id="ARBA00022705"/>
    </source>
</evidence>
<feature type="region of interest" description="Disordered" evidence="27">
    <location>
        <begin position="182"/>
        <end position="209"/>
    </location>
</feature>
<comment type="cofactor">
    <cofactor evidence="2">
        <name>Mg(2+)</name>
        <dbReference type="ChEBI" id="CHEBI:18420"/>
    </cofactor>
</comment>
<dbReference type="FunFam" id="3.40.1170.60:FF:000003">
    <property type="entry name" value="DNA polymerase eta"/>
    <property type="match status" value="1"/>
</dbReference>
<evidence type="ECO:0000313" key="31">
    <source>
        <dbReference type="Proteomes" id="UP001557470"/>
    </source>
</evidence>
<evidence type="ECO:0000259" key="29">
    <source>
        <dbReference type="PROSITE" id="PS51907"/>
    </source>
</evidence>
<dbReference type="InterPro" id="IPR041298">
    <property type="entry name" value="UBZ3"/>
</dbReference>
<gene>
    <name evidence="30" type="ORF">UPYG_G00323950</name>
</gene>
<dbReference type="GO" id="GO:0006281">
    <property type="term" value="P:DNA repair"/>
    <property type="evidence" value="ECO:0007669"/>
    <property type="project" value="UniProtKB-KW"/>
</dbReference>
<dbReference type="FunFam" id="3.30.1490.100:FF:000007">
    <property type="entry name" value="DNA polymerase eta"/>
    <property type="match status" value="1"/>
</dbReference>
<dbReference type="GO" id="GO:0006260">
    <property type="term" value="P:DNA replication"/>
    <property type="evidence" value="ECO:0007669"/>
    <property type="project" value="UniProtKB-KW"/>
</dbReference>
<evidence type="ECO:0000256" key="15">
    <source>
        <dbReference type="ARBA" id="ARBA00022833"/>
    </source>
</evidence>
<dbReference type="GO" id="GO:0003887">
    <property type="term" value="F:DNA-directed DNA polymerase activity"/>
    <property type="evidence" value="ECO:0007669"/>
    <property type="project" value="UniProtKB-KW"/>
</dbReference>
<evidence type="ECO:0000256" key="9">
    <source>
        <dbReference type="ARBA" id="ARBA00022679"/>
    </source>
</evidence>
<feature type="region of interest" description="Disordered" evidence="27">
    <location>
        <begin position="519"/>
        <end position="541"/>
    </location>
</feature>
<dbReference type="InterPro" id="IPR036775">
    <property type="entry name" value="DNA_pol_Y-fam_lit_finger_sf"/>
</dbReference>
<dbReference type="Gene3D" id="3.30.70.270">
    <property type="match status" value="1"/>
</dbReference>
<evidence type="ECO:0000256" key="20">
    <source>
        <dbReference type="ARBA" id="ARBA00023204"/>
    </source>
</evidence>
<dbReference type="GO" id="GO:0010225">
    <property type="term" value="P:response to UV-C"/>
    <property type="evidence" value="ECO:0007669"/>
    <property type="project" value="UniProtKB-ARBA"/>
</dbReference>
<keyword evidence="16" id="KW-0460">Magnesium</keyword>
<evidence type="ECO:0000256" key="19">
    <source>
        <dbReference type="ARBA" id="ARBA00023125"/>
    </source>
</evidence>
<dbReference type="InterPro" id="IPR017961">
    <property type="entry name" value="DNA_pol_Y-fam_little_finger"/>
</dbReference>
<dbReference type="AlphaFoldDB" id="A0ABD0W5K9"/>
<evidence type="ECO:0000256" key="4">
    <source>
        <dbReference type="ARBA" id="ARBA00010945"/>
    </source>
</evidence>
<keyword evidence="6" id="KW-0515">Mutator protein</keyword>
<dbReference type="CDD" id="cd01702">
    <property type="entry name" value="PolY_Pol_eta"/>
    <property type="match status" value="1"/>
</dbReference>
<evidence type="ECO:0000256" key="12">
    <source>
        <dbReference type="ARBA" id="ARBA00022723"/>
    </source>
</evidence>
<feature type="compositionally biased region" description="Basic and acidic residues" evidence="27">
    <location>
        <begin position="520"/>
        <end position="530"/>
    </location>
</feature>
<comment type="similarity">
    <text evidence="4">Belongs to the DNA polymerase type-Y family.</text>
</comment>
<dbReference type="PANTHER" id="PTHR45873:SF1">
    <property type="entry name" value="DNA POLYMERASE ETA"/>
    <property type="match status" value="1"/>
</dbReference>
<feature type="region of interest" description="Disordered" evidence="27">
    <location>
        <begin position="746"/>
        <end position="809"/>
    </location>
</feature>
<evidence type="ECO:0000256" key="22">
    <source>
        <dbReference type="ARBA" id="ARBA00023270"/>
    </source>
</evidence>
<evidence type="ECO:0000256" key="26">
    <source>
        <dbReference type="ARBA" id="ARBA00080427"/>
    </source>
</evidence>
<keyword evidence="8" id="KW-0237">DNA synthesis</keyword>
<keyword evidence="14" id="KW-0863">Zinc-finger</keyword>
<dbReference type="SUPFAM" id="SSF56672">
    <property type="entry name" value="DNA/RNA polymerases"/>
    <property type="match status" value="1"/>
</dbReference>
<keyword evidence="21" id="KW-0539">Nucleus</keyword>
<evidence type="ECO:0000256" key="23">
    <source>
        <dbReference type="ARBA" id="ARBA00044975"/>
    </source>
</evidence>
<keyword evidence="18" id="KW-0239">DNA-directed DNA polymerase</keyword>
<keyword evidence="19" id="KW-0238">DNA-binding</keyword>
<dbReference type="PROSITE" id="PS50173">
    <property type="entry name" value="UMUC"/>
    <property type="match status" value="1"/>
</dbReference>
<dbReference type="GO" id="GO:0008270">
    <property type="term" value="F:zinc ion binding"/>
    <property type="evidence" value="ECO:0007669"/>
    <property type="project" value="UniProtKB-KW"/>
</dbReference>
<dbReference type="InterPro" id="IPR043502">
    <property type="entry name" value="DNA/RNA_pol_sf"/>
</dbReference>
<dbReference type="Gene3D" id="3.40.1170.60">
    <property type="match status" value="1"/>
</dbReference>
<feature type="domain" description="UBZ3-type" evidence="29">
    <location>
        <begin position="708"/>
        <end position="742"/>
    </location>
</feature>
<accession>A0ABD0W5K9</accession>
<sequence length="809" mass="88506">MRIPMTSDTKLHSKLVHFFDTCLEAAGSQSFCIVSGMEYGKERVVALVDMDCFYVQVEQRLNPALKNRPCVVAQYKTWKGGGIIAVSYEARAYGVTRNMWADDAKKMCPDLEVARVRESHGKADLTHYREASVEVIEVMSRFAVIERASIDEAYMDLTAAVQQKLKGMAGQPVDPQLLKTTHVQGYPQDPPHPNTVAQDTATDKEERRSRGLQQWLSSLSDFGCAELQLAVGAMIVEEMRAAVEKDTGFSCSAGISHNKVLAKLACGLNKPNRQTVLPLGSIPELFNSLPIGKIRNLGGKLGVSITEKLEVENIGDLTRFSHAQLGQHFGDKTGQWLYDLCRGIDFEPVKPRHLPKSIGCSKAFPGKTSLATREQVQHWLYQLALELEERLNKDKEMNGRVAKQLTVGVRQLGDKRQSSFSRCCALARYDATKMSSDSFAIIKSLNTAGNHQAAWTPPLTLLHLSASKFSDAPSAVSGGIASFLSSDVTSTQASTQPFSVPKRDPAPKRAGAIQSLFQRAAEKQRERKEEQEEGDKEEEDEICLTLPFISVSSSVVDNSVSETTHSASPSRCSQSSPSVSSSASPHTPISSFFQRKNLERNQQPSIWHSHSPGTGRVTCSTKGCDTEGVSLSTETTGCEMAEAYTAPGAKTREEQTIEVECTEPSELVSNHAEPWSRESEDGTRHQSEEHQSGGSELDVGNPPDHHVAREDLITCVLCGQDVLAWEMPEHNDYHFALDLQSSFSGTGTSCSIQPPSIPAASRSPLRAGGVTPHSSREKTRAKGQSGPHPKRPRSDSGSIGTLDSYFKRS</sequence>
<keyword evidence="13" id="KW-0227">DNA damage</keyword>
<dbReference type="EMBL" id="JAGEUA010000010">
    <property type="protein sequence ID" value="KAL0964445.1"/>
    <property type="molecule type" value="Genomic_DNA"/>
</dbReference>
<dbReference type="EC" id="2.7.7.7" evidence="5"/>
<dbReference type="GO" id="GO:0006301">
    <property type="term" value="P:DNA damage tolerance"/>
    <property type="evidence" value="ECO:0007669"/>
    <property type="project" value="UniProtKB-ARBA"/>
</dbReference>
<evidence type="ECO:0000256" key="8">
    <source>
        <dbReference type="ARBA" id="ARBA00022634"/>
    </source>
</evidence>
<keyword evidence="20" id="KW-0234">DNA repair</keyword>
<dbReference type="FunFam" id="1.10.150.20:FF:000014">
    <property type="entry name" value="Polymerase (DNA directed), eta"/>
    <property type="match status" value="1"/>
</dbReference>
<keyword evidence="17" id="KW-0832">Ubl conjugation</keyword>
<keyword evidence="22" id="KW-0704">Schiff base</keyword>
<dbReference type="PANTHER" id="PTHR45873">
    <property type="entry name" value="DNA POLYMERASE ETA"/>
    <property type="match status" value="1"/>
</dbReference>
<evidence type="ECO:0000259" key="28">
    <source>
        <dbReference type="PROSITE" id="PS50173"/>
    </source>
</evidence>
<dbReference type="Pfam" id="PF18439">
    <property type="entry name" value="zf_UBZ"/>
    <property type="match status" value="1"/>
</dbReference>
<comment type="subcellular location">
    <subcellularLocation>
        <location evidence="3">Nucleus</location>
    </subcellularLocation>
</comment>
<feature type="region of interest" description="Disordered" evidence="27">
    <location>
        <begin position="560"/>
        <end position="589"/>
    </location>
</feature>
<dbReference type="Gene3D" id="3.30.1490.100">
    <property type="entry name" value="DNA polymerase, Y-family, little finger domain"/>
    <property type="match status" value="1"/>
</dbReference>
<name>A0ABD0W5K9_UMBPY</name>
<dbReference type="GO" id="GO:0003677">
    <property type="term" value="F:DNA binding"/>
    <property type="evidence" value="ECO:0007669"/>
    <property type="project" value="UniProtKB-KW"/>
</dbReference>
<evidence type="ECO:0000256" key="5">
    <source>
        <dbReference type="ARBA" id="ARBA00012417"/>
    </source>
</evidence>
<evidence type="ECO:0000256" key="16">
    <source>
        <dbReference type="ARBA" id="ARBA00022842"/>
    </source>
</evidence>
<evidence type="ECO:0000256" key="25">
    <source>
        <dbReference type="ARBA" id="ARBA00064665"/>
    </source>
</evidence>
<feature type="domain" description="UmuC" evidence="28">
    <location>
        <begin position="45"/>
        <end position="298"/>
    </location>
</feature>
<organism evidence="30 31">
    <name type="scientific">Umbra pygmaea</name>
    <name type="common">Eastern mudminnow</name>
    <dbReference type="NCBI Taxonomy" id="75934"/>
    <lineage>
        <taxon>Eukaryota</taxon>
        <taxon>Metazoa</taxon>
        <taxon>Chordata</taxon>
        <taxon>Craniata</taxon>
        <taxon>Vertebrata</taxon>
        <taxon>Euteleostomi</taxon>
        <taxon>Actinopterygii</taxon>
        <taxon>Neopterygii</taxon>
        <taxon>Teleostei</taxon>
        <taxon>Protacanthopterygii</taxon>
        <taxon>Esociformes</taxon>
        <taxon>Umbridae</taxon>
        <taxon>Umbra</taxon>
    </lineage>
</organism>
<dbReference type="GO" id="GO:0005634">
    <property type="term" value="C:nucleus"/>
    <property type="evidence" value="ECO:0007669"/>
    <property type="project" value="UniProtKB-SubCell"/>
</dbReference>
<dbReference type="Proteomes" id="UP001557470">
    <property type="component" value="Unassembled WGS sequence"/>
</dbReference>
<dbReference type="SUPFAM" id="SSF100879">
    <property type="entry name" value="Lesion bypass DNA polymerase (Y-family), little finger domain"/>
    <property type="match status" value="1"/>
</dbReference>